<evidence type="ECO:0000313" key="4">
    <source>
        <dbReference type="Proteomes" id="UP001162164"/>
    </source>
</evidence>
<dbReference type="InterPro" id="IPR001878">
    <property type="entry name" value="Znf_CCHC"/>
</dbReference>
<protein>
    <recommendedName>
        <fullName evidence="2">CCHC-type domain-containing protein</fullName>
    </recommendedName>
</protein>
<dbReference type="Gene3D" id="4.10.60.10">
    <property type="entry name" value="Zinc finger, CCHC-type"/>
    <property type="match status" value="1"/>
</dbReference>
<feature type="domain" description="CCHC-type" evidence="2">
    <location>
        <begin position="318"/>
        <end position="334"/>
    </location>
</feature>
<comment type="caution">
    <text evidence="3">The sequence shown here is derived from an EMBL/GenBank/DDBJ whole genome shotgun (WGS) entry which is preliminary data.</text>
</comment>
<evidence type="ECO:0000259" key="2">
    <source>
        <dbReference type="PROSITE" id="PS50158"/>
    </source>
</evidence>
<dbReference type="SMART" id="SM00343">
    <property type="entry name" value="ZnF_C2HC"/>
    <property type="match status" value="2"/>
</dbReference>
<sequence>MSDSDENDMPIRNEEFETFQRRIRQTQNNTENHNVQYDPDMQNSAQGQMAYGMPNNTPDFNRMMETITALMTQNSIMLNMIQQRQQSENMHDIRLNSGNNNANDEQVKNFHIMPDLSKTIEDFTGEKGPYDAKLWLKQLETTAKLHSWPEAFLFETARSHLRGAAKFWYRGREDITDWTKFRAAFTKTFLISKTKTELWKEMQSRKCKIRKKNISVYFHEKISLCREIGLSFEEIKEQVIVGLWSKELANFLITKEHKDEDELFKDVIHYERIRLARVERVYDRNHRSNEKATHETKKVFTETNNQKPPLKNEKGDMKCYNCDQFGHIAKNCSKEKRVYKCLRCGEEGHTPRHCSKPKPMDKGEVKLITNDQTSFVAKYIKEVKLDDKTYVAMIDPGSSDCTIKATAAITGNFQINRDECELKGFGNVSNLVKSCGTISTELCVDNVSAKNIKMRIVPDDVQPTDVIIGRSFTELNHVVYYKVNDKLCFEERDKINLPIQIQDDKSSVVKITENCTVHPNSMLFLNAQVGNAQCFVPTINLSHEIKNLDIGAELNEKILAINELPYVVESREVEPVTMEELNLDDNVTDD</sequence>
<organism evidence="3 4">
    <name type="scientific">Molorchus minor</name>
    <dbReference type="NCBI Taxonomy" id="1323400"/>
    <lineage>
        <taxon>Eukaryota</taxon>
        <taxon>Metazoa</taxon>
        <taxon>Ecdysozoa</taxon>
        <taxon>Arthropoda</taxon>
        <taxon>Hexapoda</taxon>
        <taxon>Insecta</taxon>
        <taxon>Pterygota</taxon>
        <taxon>Neoptera</taxon>
        <taxon>Endopterygota</taxon>
        <taxon>Coleoptera</taxon>
        <taxon>Polyphaga</taxon>
        <taxon>Cucujiformia</taxon>
        <taxon>Chrysomeloidea</taxon>
        <taxon>Cerambycidae</taxon>
        <taxon>Lamiinae</taxon>
        <taxon>Monochamini</taxon>
        <taxon>Molorchus</taxon>
    </lineage>
</organism>
<dbReference type="Proteomes" id="UP001162164">
    <property type="component" value="Unassembled WGS sequence"/>
</dbReference>
<dbReference type="InterPro" id="IPR036875">
    <property type="entry name" value="Znf_CCHC_sf"/>
</dbReference>
<keyword evidence="1" id="KW-0863">Zinc-finger</keyword>
<keyword evidence="4" id="KW-1185">Reference proteome</keyword>
<evidence type="ECO:0000313" key="3">
    <source>
        <dbReference type="EMBL" id="KAJ8945525.1"/>
    </source>
</evidence>
<dbReference type="SUPFAM" id="SSF57756">
    <property type="entry name" value="Retrovirus zinc finger-like domains"/>
    <property type="match status" value="1"/>
</dbReference>
<keyword evidence="1" id="KW-0479">Metal-binding</keyword>
<dbReference type="EMBL" id="JAPWTJ010004381">
    <property type="protein sequence ID" value="KAJ8945525.1"/>
    <property type="molecule type" value="Genomic_DNA"/>
</dbReference>
<gene>
    <name evidence="3" type="ORF">NQ317_005406</name>
</gene>
<reference evidence="3" key="1">
    <citation type="journal article" date="2023" name="Insect Mol. Biol.">
        <title>Genome sequencing provides insights into the evolution of gene families encoding plant cell wall-degrading enzymes in longhorned beetles.</title>
        <authorList>
            <person name="Shin N.R."/>
            <person name="Okamura Y."/>
            <person name="Kirsch R."/>
            <person name="Pauchet Y."/>
        </authorList>
    </citation>
    <scope>NUCLEOTIDE SEQUENCE</scope>
    <source>
        <strain evidence="3">MMC_N1</strain>
    </source>
</reference>
<evidence type="ECO:0000256" key="1">
    <source>
        <dbReference type="PROSITE-ProRule" id="PRU00047"/>
    </source>
</evidence>
<name>A0ABQ9IPT3_9CUCU</name>
<dbReference type="Pfam" id="PF00098">
    <property type="entry name" value="zf-CCHC"/>
    <property type="match status" value="1"/>
</dbReference>
<proteinExistence type="predicted"/>
<feature type="domain" description="CCHC-type" evidence="2">
    <location>
        <begin position="340"/>
        <end position="356"/>
    </location>
</feature>
<keyword evidence="1" id="KW-0862">Zinc</keyword>
<accession>A0ABQ9IPT3</accession>
<dbReference type="PROSITE" id="PS50158">
    <property type="entry name" value="ZF_CCHC"/>
    <property type="match status" value="2"/>
</dbReference>